<comment type="caution">
    <text evidence="1">The sequence shown here is derived from an EMBL/GenBank/DDBJ whole genome shotgun (WGS) entry which is preliminary data.</text>
</comment>
<dbReference type="Proteomes" id="UP001364695">
    <property type="component" value="Unassembled WGS sequence"/>
</dbReference>
<sequence>MDTASRRDAVAAGLALAAAAVPAVAGAAGAAASSSDPIKIGFVDFDRVLAEAQPAKVAQQRLEREFARREKALDQEGERLKTAYAQLDRDGPTLAAADRARRERSLAQDDRDYQVKRRSFQDDLAQRKNEELSSVIQRANAVMKRIFDREKFDLILQEAVFVSPRIDVTQKVIDGLNSSTPPTP</sequence>
<gene>
    <name evidence="1" type="ORF">RV045_01670</name>
</gene>
<dbReference type="EMBL" id="JAWDIE010000002">
    <property type="protein sequence ID" value="MEJ7137137.1"/>
    <property type="molecule type" value="Genomic_DNA"/>
</dbReference>
<evidence type="ECO:0000313" key="1">
    <source>
        <dbReference type="EMBL" id="MEJ7137137.1"/>
    </source>
</evidence>
<accession>A0ACC6NYU5</accession>
<keyword evidence="2" id="KW-1185">Reference proteome</keyword>
<protein>
    <submittedName>
        <fullName evidence="1">OmpH family outer membrane protein</fullName>
    </submittedName>
</protein>
<proteinExistence type="predicted"/>
<organism evidence="1 2">
    <name type="scientific">Amphibiibacter pelophylacis</name>
    <dbReference type="NCBI Taxonomy" id="1799477"/>
    <lineage>
        <taxon>Bacteria</taxon>
        <taxon>Pseudomonadati</taxon>
        <taxon>Pseudomonadota</taxon>
        <taxon>Betaproteobacteria</taxon>
        <taxon>Burkholderiales</taxon>
        <taxon>Sphaerotilaceae</taxon>
        <taxon>Amphibiibacter</taxon>
    </lineage>
</organism>
<reference evidence="1" key="1">
    <citation type="submission" date="2023-10" db="EMBL/GenBank/DDBJ databases">
        <title>Amphibacter perezi, gen. nov., sp. nov. a novel taxa of the family Comamonadaceae, class Betaproteobacteria isolated from the skin microbiota of Pelophylax perezi from different populations.</title>
        <authorList>
            <person name="Costa S."/>
            <person name="Proenca D.N."/>
            <person name="Lopes I."/>
            <person name="Morais P.V."/>
        </authorList>
    </citation>
    <scope>NUCLEOTIDE SEQUENCE</scope>
    <source>
        <strain evidence="1">SL12-8</strain>
    </source>
</reference>
<evidence type="ECO:0000313" key="2">
    <source>
        <dbReference type="Proteomes" id="UP001364695"/>
    </source>
</evidence>
<name>A0ACC6NYU5_9BURK</name>